<proteinExistence type="predicted"/>
<feature type="transmembrane region" description="Helical" evidence="7">
    <location>
        <begin position="258"/>
        <end position="276"/>
    </location>
</feature>
<dbReference type="InterPro" id="IPR010290">
    <property type="entry name" value="TM_effector"/>
</dbReference>
<dbReference type="Pfam" id="PF05977">
    <property type="entry name" value="MFS_3"/>
    <property type="match status" value="1"/>
</dbReference>
<dbReference type="Proteomes" id="UP000195437">
    <property type="component" value="Chromosome"/>
</dbReference>
<feature type="transmembrane region" description="Helical" evidence="7">
    <location>
        <begin position="310"/>
        <end position="332"/>
    </location>
</feature>
<keyword evidence="6 7" id="KW-0472">Membrane</keyword>
<dbReference type="OrthoDB" id="7055052at2"/>
<keyword evidence="4 7" id="KW-0812">Transmembrane</keyword>
<evidence type="ECO:0000313" key="9">
    <source>
        <dbReference type="Proteomes" id="UP000195437"/>
    </source>
</evidence>
<evidence type="ECO:0008006" key="10">
    <source>
        <dbReference type="Google" id="ProtNLM"/>
    </source>
</evidence>
<feature type="transmembrane region" description="Helical" evidence="7">
    <location>
        <begin position="104"/>
        <end position="125"/>
    </location>
</feature>
<dbReference type="PANTHER" id="PTHR23513">
    <property type="entry name" value="INTEGRAL MEMBRANE EFFLUX PROTEIN-RELATED"/>
    <property type="match status" value="1"/>
</dbReference>
<evidence type="ECO:0000256" key="4">
    <source>
        <dbReference type="ARBA" id="ARBA00022692"/>
    </source>
</evidence>
<feature type="transmembrane region" description="Helical" evidence="7">
    <location>
        <begin position="344"/>
        <end position="366"/>
    </location>
</feature>
<feature type="transmembrane region" description="Helical" evidence="7">
    <location>
        <begin position="79"/>
        <end position="98"/>
    </location>
</feature>
<accession>A0A1Y0IIE4</accession>
<organism evidence="8 9">
    <name type="scientific">Tumebacillus avium</name>
    <dbReference type="NCBI Taxonomy" id="1903704"/>
    <lineage>
        <taxon>Bacteria</taxon>
        <taxon>Bacillati</taxon>
        <taxon>Bacillota</taxon>
        <taxon>Bacilli</taxon>
        <taxon>Bacillales</taxon>
        <taxon>Alicyclobacillaceae</taxon>
        <taxon>Tumebacillus</taxon>
    </lineage>
</organism>
<evidence type="ECO:0000256" key="3">
    <source>
        <dbReference type="ARBA" id="ARBA00022475"/>
    </source>
</evidence>
<evidence type="ECO:0000256" key="2">
    <source>
        <dbReference type="ARBA" id="ARBA00022448"/>
    </source>
</evidence>
<dbReference type="InterPro" id="IPR036259">
    <property type="entry name" value="MFS_trans_sf"/>
</dbReference>
<evidence type="ECO:0000256" key="7">
    <source>
        <dbReference type="SAM" id="Phobius"/>
    </source>
</evidence>
<dbReference type="RefSeq" id="WP_087455614.1">
    <property type="nucleotide sequence ID" value="NZ_CP021434.1"/>
</dbReference>
<feature type="transmembrane region" description="Helical" evidence="7">
    <location>
        <begin position="225"/>
        <end position="246"/>
    </location>
</feature>
<feature type="transmembrane region" description="Helical" evidence="7">
    <location>
        <begin position="146"/>
        <end position="164"/>
    </location>
</feature>
<feature type="transmembrane region" description="Helical" evidence="7">
    <location>
        <begin position="170"/>
        <end position="189"/>
    </location>
</feature>
<dbReference type="Gene3D" id="1.20.1250.20">
    <property type="entry name" value="MFS general substrate transporter like domains"/>
    <property type="match status" value="1"/>
</dbReference>
<evidence type="ECO:0000256" key="5">
    <source>
        <dbReference type="ARBA" id="ARBA00022989"/>
    </source>
</evidence>
<dbReference type="SUPFAM" id="SSF103473">
    <property type="entry name" value="MFS general substrate transporter"/>
    <property type="match status" value="1"/>
</dbReference>
<dbReference type="PANTHER" id="PTHR23513:SF6">
    <property type="entry name" value="MAJOR FACILITATOR SUPERFAMILY ASSOCIATED DOMAIN-CONTAINING PROTEIN"/>
    <property type="match status" value="1"/>
</dbReference>
<dbReference type="EMBL" id="CP021434">
    <property type="protein sequence ID" value="ARU60227.1"/>
    <property type="molecule type" value="Genomic_DNA"/>
</dbReference>
<gene>
    <name evidence="8" type="ORF">CBW65_03500</name>
</gene>
<name>A0A1Y0IIE4_9BACL</name>
<reference evidence="9" key="1">
    <citation type="submission" date="2017-05" db="EMBL/GenBank/DDBJ databases">
        <authorList>
            <person name="Sung H."/>
        </authorList>
    </citation>
    <scope>NUCLEOTIDE SEQUENCE [LARGE SCALE GENOMIC DNA]</scope>
    <source>
        <strain evidence="9">AR23208</strain>
    </source>
</reference>
<dbReference type="CDD" id="cd06173">
    <property type="entry name" value="MFS_MefA_like"/>
    <property type="match status" value="1"/>
</dbReference>
<feature type="transmembrane region" description="Helical" evidence="7">
    <location>
        <begin position="285"/>
        <end position="304"/>
    </location>
</feature>
<keyword evidence="2" id="KW-0813">Transport</keyword>
<keyword evidence="3" id="KW-1003">Cell membrane</keyword>
<evidence type="ECO:0000256" key="1">
    <source>
        <dbReference type="ARBA" id="ARBA00004651"/>
    </source>
</evidence>
<evidence type="ECO:0000256" key="6">
    <source>
        <dbReference type="ARBA" id="ARBA00023136"/>
    </source>
</evidence>
<protein>
    <recommendedName>
        <fullName evidence="10">Major facilitator superfamily (MFS) profile domain-containing protein</fullName>
    </recommendedName>
</protein>
<dbReference type="GO" id="GO:0005886">
    <property type="term" value="C:plasma membrane"/>
    <property type="evidence" value="ECO:0007669"/>
    <property type="project" value="UniProtKB-SubCell"/>
</dbReference>
<feature type="transmembrane region" description="Helical" evidence="7">
    <location>
        <begin position="43"/>
        <end position="67"/>
    </location>
</feature>
<keyword evidence="5 7" id="KW-1133">Transmembrane helix</keyword>
<evidence type="ECO:0000313" key="8">
    <source>
        <dbReference type="EMBL" id="ARU60227.1"/>
    </source>
</evidence>
<sequence length="408" mass="44978">MWAFIRGNPRFVKFWVGMWFSEFGDWVRNMALIYLVMDLSGGSAIAVSINMFCEFAPLVIFGLFIGVLADRWEHKKTMLSAVFIRILLIGLLIAAVALQSLTVVYAVAFLSAIGTVLFRAPSSAFTMRIVKKEDLRMAVNLRQMSYSTMFLIGPPLGTLLYMGIGTAWTLFLILVLFTINFAFIASVTLDKMEKKASSAKGFGGVMAEMNDGFRQAWMNRMVRPLLFSNALFGLSAGLSNVLSIFILTEFLDQPKETYSLFVATQGVGMLVASFVIPKVKLSRPALLTGGMIVMGLCSMGMMSYPHYLVTYSFVVLFAFGMVAFNISMATLLQTTVDMSYQGRVTTTLQTVGTGTMALMMLSAGWLHELLPLQAIILTAGSAMLLGGMLLQMMYSRVKTEAQEKPLPL</sequence>
<dbReference type="AlphaFoldDB" id="A0A1Y0IIE4"/>
<feature type="transmembrane region" description="Helical" evidence="7">
    <location>
        <begin position="372"/>
        <end position="394"/>
    </location>
</feature>
<dbReference type="KEGG" id="tum:CBW65_03500"/>
<comment type="subcellular location">
    <subcellularLocation>
        <location evidence="1">Cell membrane</location>
        <topology evidence="1">Multi-pass membrane protein</topology>
    </subcellularLocation>
</comment>
<keyword evidence="9" id="KW-1185">Reference proteome</keyword>